<reference evidence="2" key="1">
    <citation type="submission" date="2020-06" db="EMBL/GenBank/DDBJ databases">
        <authorList>
            <person name="Onetto C."/>
        </authorList>
    </citation>
    <scope>NUCLEOTIDE SEQUENCE</scope>
</reference>
<feature type="compositionally biased region" description="Polar residues" evidence="1">
    <location>
        <begin position="60"/>
        <end position="72"/>
    </location>
</feature>
<comment type="caution">
    <text evidence="2">The sequence shown here is derived from an EMBL/GenBank/DDBJ whole genome shotgun (WGS) entry which is preliminary data.</text>
</comment>
<evidence type="ECO:0000256" key="1">
    <source>
        <dbReference type="SAM" id="MobiDB-lite"/>
    </source>
</evidence>
<sequence>MSLSPSARDLRFVQSHAPNTFSHLLPEEPTISESSKTKRLGASGAVDSGHEETDDEVPSAQAQPPNSVQSIKPESGFMPVCSTHDVNDAGQGVVRLAVPPIAAEVIATSDGDGGLITRSSSPFSAKVDHEYMSDSDLVEDTYRKAQGYSKLPASTKRTWETERANALFRAGKPKHFECSEHLLSGNPCTTLQEYLPSRSAARPVVSPFFGHNKREWNQIIKSVRVFLCRKCYQRYEHKLHPHLASIQLPLCRELIDRLETWRPGCLFTVQLTKAMQQKIKRFEVKMNIEGAVRQDVAAEVDAEDLDDKSSDVKRASSTPVLFAITFENRFGGNNKTTDELRSLFDWLETELADGNIEDLPAFESLLQMRSHDKEQLEAQQKRRPALKKSLLMEVPTELASTSDRANEPERTPTHSPLSTNTLPPSSGFKAINTISPSISKAGVSITGHVSTDVSVVPKEVTVDTESSGPSSPSAPPKIILKLSRGKKPIGADVATIESQTRITKKRKRDTASSSKDNEIEGDSAAPTEKAKRTKSVLKARIEQHLPDGKAADEPALEAGSNDQAQATDEPHMEVTDGSTHVASLTFSEVKIIDFAPYS</sequence>
<feature type="region of interest" description="Disordered" evidence="1">
    <location>
        <begin position="497"/>
        <end position="579"/>
    </location>
</feature>
<gene>
    <name evidence="2" type="ORF">AWRI4619_LOCUS7763</name>
</gene>
<proteinExistence type="predicted"/>
<evidence type="ECO:0000313" key="3">
    <source>
        <dbReference type="Proteomes" id="UP000716446"/>
    </source>
</evidence>
<protein>
    <submittedName>
        <fullName evidence="2">Uncharacterized protein</fullName>
    </submittedName>
</protein>
<feature type="compositionally biased region" description="Basic and acidic residues" evidence="1">
    <location>
        <begin position="539"/>
        <end position="552"/>
    </location>
</feature>
<feature type="region of interest" description="Disordered" evidence="1">
    <location>
        <begin position="1"/>
        <end position="74"/>
    </location>
</feature>
<dbReference type="AlphaFoldDB" id="A0A9N8JVY9"/>
<organism evidence="2 3">
    <name type="scientific">Aureobasidium vineae</name>
    <dbReference type="NCBI Taxonomy" id="2773715"/>
    <lineage>
        <taxon>Eukaryota</taxon>
        <taxon>Fungi</taxon>
        <taxon>Dikarya</taxon>
        <taxon>Ascomycota</taxon>
        <taxon>Pezizomycotina</taxon>
        <taxon>Dothideomycetes</taxon>
        <taxon>Dothideomycetidae</taxon>
        <taxon>Dothideales</taxon>
        <taxon>Saccotheciaceae</taxon>
        <taxon>Aureobasidium</taxon>
    </lineage>
</organism>
<dbReference type="EMBL" id="CAIJEN010000014">
    <property type="protein sequence ID" value="CAD0093362.1"/>
    <property type="molecule type" value="Genomic_DNA"/>
</dbReference>
<name>A0A9N8JVY9_9PEZI</name>
<keyword evidence="3" id="KW-1185">Reference proteome</keyword>
<accession>A0A9N8JVY9</accession>
<feature type="compositionally biased region" description="Low complexity" evidence="1">
    <location>
        <begin position="413"/>
        <end position="426"/>
    </location>
</feature>
<dbReference type="Proteomes" id="UP000716446">
    <property type="component" value="Unassembled WGS sequence"/>
</dbReference>
<evidence type="ECO:0000313" key="2">
    <source>
        <dbReference type="EMBL" id="CAD0093362.1"/>
    </source>
</evidence>
<feature type="region of interest" description="Disordered" evidence="1">
    <location>
        <begin position="373"/>
        <end position="428"/>
    </location>
</feature>